<accession>A0A2S8AFC3</accession>
<dbReference type="RefSeq" id="WP_105245951.1">
    <property type="nucleotide sequence ID" value="NZ_PSZM01000005.1"/>
</dbReference>
<dbReference type="InterPro" id="IPR040559">
    <property type="entry name" value="CdiA_C"/>
</dbReference>
<reference evidence="2 3" key="1">
    <citation type="submission" date="2018-02" db="EMBL/GenBank/DDBJ databases">
        <title>Genome sequences of Apibacter spp., gut symbionts of Asian honey bees.</title>
        <authorList>
            <person name="Kwong W.K."/>
            <person name="Steele M.I."/>
            <person name="Moran N.A."/>
        </authorList>
    </citation>
    <scope>NUCLEOTIDE SEQUENCE [LARGE SCALE GENOMIC DNA]</scope>
    <source>
        <strain evidence="3">wkB301</strain>
    </source>
</reference>
<evidence type="ECO:0000313" key="2">
    <source>
        <dbReference type="EMBL" id="PQL94739.1"/>
    </source>
</evidence>
<feature type="domain" description="tRNA nuclease CdiA C-terminal" evidence="1">
    <location>
        <begin position="22"/>
        <end position="79"/>
    </location>
</feature>
<proteinExistence type="predicted"/>
<evidence type="ECO:0000313" key="3">
    <source>
        <dbReference type="Proteomes" id="UP000238042"/>
    </source>
</evidence>
<dbReference type="Pfam" id="PF18451">
    <property type="entry name" value="CdiA_C"/>
    <property type="match status" value="1"/>
</dbReference>
<sequence length="84" mass="8865">MNGLGNNVLLRMPKGIRAAGGTSDLLVNGVNYDVYTPTSNSVNAIISGMARKNSQTTGIVLDLSKTNVQASQLGNALQRECKDQ</sequence>
<dbReference type="Gene3D" id="3.40.1350.120">
    <property type="match status" value="1"/>
</dbReference>
<dbReference type="OrthoDB" id="675137at2"/>
<name>A0A2S8AFC3_9FLAO</name>
<dbReference type="EMBL" id="PSZM01000005">
    <property type="protein sequence ID" value="PQL94739.1"/>
    <property type="molecule type" value="Genomic_DNA"/>
</dbReference>
<protein>
    <recommendedName>
        <fullName evidence="1">tRNA nuclease CdiA C-terminal domain-containing protein</fullName>
    </recommendedName>
</protein>
<gene>
    <name evidence="2" type="ORF">C4S77_02820</name>
</gene>
<evidence type="ECO:0000259" key="1">
    <source>
        <dbReference type="Pfam" id="PF18451"/>
    </source>
</evidence>
<dbReference type="Proteomes" id="UP000238042">
    <property type="component" value="Unassembled WGS sequence"/>
</dbReference>
<keyword evidence="3" id="KW-1185">Reference proteome</keyword>
<comment type="caution">
    <text evidence="2">The sequence shown here is derived from an EMBL/GenBank/DDBJ whole genome shotgun (WGS) entry which is preliminary data.</text>
</comment>
<organism evidence="2 3">
    <name type="scientific">Apibacter adventoris</name>
    <dbReference type="NCBI Taxonomy" id="1679466"/>
    <lineage>
        <taxon>Bacteria</taxon>
        <taxon>Pseudomonadati</taxon>
        <taxon>Bacteroidota</taxon>
        <taxon>Flavobacteriia</taxon>
        <taxon>Flavobacteriales</taxon>
        <taxon>Weeksellaceae</taxon>
        <taxon>Apibacter</taxon>
    </lineage>
</organism>
<dbReference type="AlphaFoldDB" id="A0A2S8AFC3"/>